<dbReference type="Proteomes" id="UP000621516">
    <property type="component" value="Unassembled WGS sequence"/>
</dbReference>
<sequence length="245" mass="27888">MKNWIANTDDRVFVLALWLLVAVSFIAALTSNASLVTYSLLLYVPLFSVAYFFKYKSLQFSFIAYLLFSFLGDASNLFFSENMLTKASSVFYFLGFMYLLIMILPKFKVSEIRALVGSYLVGVFCIIMFFLFQIYSILNVVLNSATEVQLFAVKSLSLVVLGLISFGVYLNTQTKVSVWFLIGVGSLFVSVVLNYVNLYYFYHLGFVAVERILYASALYFLFKYAISDKMQIQDSKEINTNNVLA</sequence>
<gene>
    <name evidence="2" type="ORF">ICJ85_03700</name>
</gene>
<keyword evidence="1" id="KW-0812">Transmembrane</keyword>
<feature type="transmembrane region" description="Helical" evidence="1">
    <location>
        <begin position="177"/>
        <end position="196"/>
    </location>
</feature>
<feature type="transmembrane region" description="Helical" evidence="1">
    <location>
        <begin position="119"/>
        <end position="138"/>
    </location>
</feature>
<dbReference type="RefSeq" id="WP_188222416.1">
    <property type="nucleotide sequence ID" value="NZ_JACVXD010000001.1"/>
</dbReference>
<feature type="transmembrane region" description="Helical" evidence="1">
    <location>
        <begin position="150"/>
        <end position="170"/>
    </location>
</feature>
<feature type="transmembrane region" description="Helical" evidence="1">
    <location>
        <begin position="12"/>
        <end position="29"/>
    </location>
</feature>
<feature type="transmembrane region" description="Helical" evidence="1">
    <location>
        <begin position="60"/>
        <end position="78"/>
    </location>
</feature>
<keyword evidence="1" id="KW-1133">Transmembrane helix</keyword>
<feature type="transmembrane region" description="Helical" evidence="1">
    <location>
        <begin position="90"/>
        <end position="107"/>
    </location>
</feature>
<accession>A0A8J6PSB2</accession>
<evidence type="ECO:0008006" key="4">
    <source>
        <dbReference type="Google" id="ProtNLM"/>
    </source>
</evidence>
<evidence type="ECO:0000256" key="1">
    <source>
        <dbReference type="SAM" id="Phobius"/>
    </source>
</evidence>
<evidence type="ECO:0000313" key="3">
    <source>
        <dbReference type="Proteomes" id="UP000621516"/>
    </source>
</evidence>
<protein>
    <recommendedName>
        <fullName evidence="4">YhhN-like protein</fullName>
    </recommendedName>
</protein>
<keyword evidence="3" id="KW-1185">Reference proteome</keyword>
<name>A0A8J6PSB2_9FLAO</name>
<evidence type="ECO:0000313" key="2">
    <source>
        <dbReference type="EMBL" id="MBD0823117.1"/>
    </source>
</evidence>
<dbReference type="EMBL" id="JACVXD010000001">
    <property type="protein sequence ID" value="MBD0823117.1"/>
    <property type="molecule type" value="Genomic_DNA"/>
</dbReference>
<organism evidence="2 3">
    <name type="scientific">Aestuariibaculum marinum</name>
    <dbReference type="NCBI Taxonomy" id="2683592"/>
    <lineage>
        <taxon>Bacteria</taxon>
        <taxon>Pseudomonadati</taxon>
        <taxon>Bacteroidota</taxon>
        <taxon>Flavobacteriia</taxon>
        <taxon>Flavobacteriales</taxon>
        <taxon>Flavobacteriaceae</taxon>
    </lineage>
</organism>
<proteinExistence type="predicted"/>
<dbReference type="AlphaFoldDB" id="A0A8J6PSB2"/>
<feature type="transmembrane region" description="Helical" evidence="1">
    <location>
        <begin position="35"/>
        <end position="53"/>
    </location>
</feature>
<keyword evidence="1" id="KW-0472">Membrane</keyword>
<reference evidence="2 3" key="1">
    <citation type="journal article" date="2018" name="J. Microbiol.">
        <title>Aestuariibaculum marinum sp. nov., a marine bacterium isolated from seawater in South Korea.</title>
        <authorList>
            <person name="Choi J."/>
            <person name="Lee D."/>
            <person name="Jang J.H."/>
            <person name="Cha S."/>
            <person name="Seo T."/>
        </authorList>
    </citation>
    <scope>NUCLEOTIDE SEQUENCE [LARGE SCALE GENOMIC DNA]</scope>
    <source>
        <strain evidence="2 3">IP7</strain>
    </source>
</reference>
<comment type="caution">
    <text evidence="2">The sequence shown here is derived from an EMBL/GenBank/DDBJ whole genome shotgun (WGS) entry which is preliminary data.</text>
</comment>
<feature type="transmembrane region" description="Helical" evidence="1">
    <location>
        <begin position="202"/>
        <end position="222"/>
    </location>
</feature>